<feature type="non-terminal residue" evidence="1">
    <location>
        <position position="225"/>
    </location>
</feature>
<accession>A0A7J4IXC0</accession>
<dbReference type="InterPro" id="IPR006311">
    <property type="entry name" value="TAT_signal"/>
</dbReference>
<reference evidence="2" key="1">
    <citation type="journal article" date="2020" name="bioRxiv">
        <title>A rank-normalized archaeal taxonomy based on genome phylogeny resolves widespread incomplete and uneven classifications.</title>
        <authorList>
            <person name="Rinke C."/>
            <person name="Chuvochina M."/>
            <person name="Mussig A.J."/>
            <person name="Chaumeil P.-A."/>
            <person name="Waite D.W."/>
            <person name="Whitman W.B."/>
            <person name="Parks D.H."/>
            <person name="Hugenholtz P."/>
        </authorList>
    </citation>
    <scope>NUCLEOTIDE SEQUENCE [LARGE SCALE GENOMIC DNA]</scope>
</reference>
<proteinExistence type="predicted"/>
<evidence type="ECO:0000313" key="2">
    <source>
        <dbReference type="Proteomes" id="UP000565078"/>
    </source>
</evidence>
<dbReference type="EMBL" id="DUGC01000044">
    <property type="protein sequence ID" value="HIH09500.1"/>
    <property type="molecule type" value="Genomic_DNA"/>
</dbReference>
<sequence>MSLSRRNFLKKVAVPVIGFSLLNPGLKAHYRKAFAQRMPASAKERIENALAATGSAQNEVAFAKWRRAGSLENITKKSRHNAVEGSIPLGSKSSLHNHPFYEYSGRTPDELGNMRLNCLASIPDLRKFLKNLSKVGEANTPYLHIAVNDLQGKVIGYTTLYATKKFIDNYIFDEKFRQQRQAAFSPYTAHSRESTFEFYNVLKRNGLKIRYTPMPGYRVEEGIFV</sequence>
<protein>
    <submittedName>
        <fullName evidence="1">Uncharacterized protein</fullName>
    </submittedName>
</protein>
<organism evidence="1 2">
    <name type="scientific">Candidatus Iainarchaeum sp</name>
    <dbReference type="NCBI Taxonomy" id="3101447"/>
    <lineage>
        <taxon>Archaea</taxon>
        <taxon>Candidatus Iainarchaeota</taxon>
        <taxon>Candidatus Iainarchaeia</taxon>
        <taxon>Candidatus Iainarchaeales</taxon>
        <taxon>Candidatus Iainarchaeaceae</taxon>
        <taxon>Candidatus Iainarchaeum</taxon>
    </lineage>
</organism>
<name>A0A7J4IXC0_9ARCH</name>
<dbReference type="PROSITE" id="PS51318">
    <property type="entry name" value="TAT"/>
    <property type="match status" value="1"/>
</dbReference>
<comment type="caution">
    <text evidence="1">The sequence shown here is derived from an EMBL/GenBank/DDBJ whole genome shotgun (WGS) entry which is preliminary data.</text>
</comment>
<dbReference type="Proteomes" id="UP000565078">
    <property type="component" value="Unassembled WGS sequence"/>
</dbReference>
<gene>
    <name evidence="1" type="ORF">HA254_02410</name>
</gene>
<dbReference type="AlphaFoldDB" id="A0A7J4IXC0"/>
<evidence type="ECO:0000313" key="1">
    <source>
        <dbReference type="EMBL" id="HIH09500.1"/>
    </source>
</evidence>